<dbReference type="EMBL" id="JAIWYP010000008">
    <property type="protein sequence ID" value="KAH3784254.1"/>
    <property type="molecule type" value="Genomic_DNA"/>
</dbReference>
<feature type="region of interest" description="Disordered" evidence="1">
    <location>
        <begin position="84"/>
        <end position="126"/>
    </location>
</feature>
<sequence>MDRDRFLETCREVLNSITRILETNRSLEVINSSLTRFDALARNVNRMTTSYPEFTPTRQFQGSDCKRRNSLPMSEILFGVAVVVNDDDEEEEEEEEEEEDDDDDDGGGGSSDDDDDDDDFDYDNEI</sequence>
<organism evidence="2 3">
    <name type="scientific">Dreissena polymorpha</name>
    <name type="common">Zebra mussel</name>
    <name type="synonym">Mytilus polymorpha</name>
    <dbReference type="NCBI Taxonomy" id="45954"/>
    <lineage>
        <taxon>Eukaryota</taxon>
        <taxon>Metazoa</taxon>
        <taxon>Spiralia</taxon>
        <taxon>Lophotrochozoa</taxon>
        <taxon>Mollusca</taxon>
        <taxon>Bivalvia</taxon>
        <taxon>Autobranchia</taxon>
        <taxon>Heteroconchia</taxon>
        <taxon>Euheterodonta</taxon>
        <taxon>Imparidentia</taxon>
        <taxon>Neoheterodontei</taxon>
        <taxon>Myida</taxon>
        <taxon>Dreissenoidea</taxon>
        <taxon>Dreissenidae</taxon>
        <taxon>Dreissena</taxon>
    </lineage>
</organism>
<dbReference type="AlphaFoldDB" id="A0A9D4EP44"/>
<proteinExistence type="predicted"/>
<protein>
    <submittedName>
        <fullName evidence="2">Uncharacterized protein</fullName>
    </submittedName>
</protein>
<accession>A0A9D4EP44</accession>
<reference evidence="2" key="2">
    <citation type="submission" date="2020-11" db="EMBL/GenBank/DDBJ databases">
        <authorList>
            <person name="McCartney M.A."/>
            <person name="Auch B."/>
            <person name="Kono T."/>
            <person name="Mallez S."/>
            <person name="Becker A."/>
            <person name="Gohl D.M."/>
            <person name="Silverstein K.A.T."/>
            <person name="Koren S."/>
            <person name="Bechman K.B."/>
            <person name="Herman A."/>
            <person name="Abrahante J.E."/>
            <person name="Garbe J."/>
        </authorList>
    </citation>
    <scope>NUCLEOTIDE SEQUENCE</scope>
    <source>
        <strain evidence="2">Duluth1</strain>
        <tissue evidence="2">Whole animal</tissue>
    </source>
</reference>
<name>A0A9D4EP44_DREPO</name>
<evidence type="ECO:0000256" key="1">
    <source>
        <dbReference type="SAM" id="MobiDB-lite"/>
    </source>
</evidence>
<feature type="compositionally biased region" description="Acidic residues" evidence="1">
    <location>
        <begin position="85"/>
        <end position="126"/>
    </location>
</feature>
<reference evidence="2" key="1">
    <citation type="journal article" date="2019" name="bioRxiv">
        <title>The Genome of the Zebra Mussel, Dreissena polymorpha: A Resource for Invasive Species Research.</title>
        <authorList>
            <person name="McCartney M.A."/>
            <person name="Auch B."/>
            <person name="Kono T."/>
            <person name="Mallez S."/>
            <person name="Zhang Y."/>
            <person name="Obille A."/>
            <person name="Becker A."/>
            <person name="Abrahante J.E."/>
            <person name="Garbe J."/>
            <person name="Badalamenti J.P."/>
            <person name="Herman A."/>
            <person name="Mangelson H."/>
            <person name="Liachko I."/>
            <person name="Sullivan S."/>
            <person name="Sone E.D."/>
            <person name="Koren S."/>
            <person name="Silverstein K.A.T."/>
            <person name="Beckman K.B."/>
            <person name="Gohl D.M."/>
        </authorList>
    </citation>
    <scope>NUCLEOTIDE SEQUENCE</scope>
    <source>
        <strain evidence="2">Duluth1</strain>
        <tissue evidence="2">Whole animal</tissue>
    </source>
</reference>
<keyword evidence="3" id="KW-1185">Reference proteome</keyword>
<gene>
    <name evidence="2" type="ORF">DPMN_162208</name>
</gene>
<comment type="caution">
    <text evidence="2">The sequence shown here is derived from an EMBL/GenBank/DDBJ whole genome shotgun (WGS) entry which is preliminary data.</text>
</comment>
<dbReference type="Proteomes" id="UP000828390">
    <property type="component" value="Unassembled WGS sequence"/>
</dbReference>
<evidence type="ECO:0000313" key="3">
    <source>
        <dbReference type="Proteomes" id="UP000828390"/>
    </source>
</evidence>
<evidence type="ECO:0000313" key="2">
    <source>
        <dbReference type="EMBL" id="KAH3784254.1"/>
    </source>
</evidence>